<evidence type="ECO:0000256" key="1">
    <source>
        <dbReference type="SAM" id="Phobius"/>
    </source>
</evidence>
<dbReference type="Pfam" id="PF01569">
    <property type="entry name" value="PAP2"/>
    <property type="match status" value="1"/>
</dbReference>
<dbReference type="eggNOG" id="COG0671">
    <property type="taxonomic scope" value="Bacteria"/>
</dbReference>
<name>A0A0P6WNT7_9BACI</name>
<dbReference type="AlphaFoldDB" id="A0A0P6WNT7"/>
<dbReference type="CDD" id="cd03392">
    <property type="entry name" value="PAP2_like_2"/>
    <property type="match status" value="1"/>
</dbReference>
<feature type="transmembrane region" description="Helical" evidence="1">
    <location>
        <begin position="9"/>
        <end position="27"/>
    </location>
</feature>
<reference evidence="3 4" key="1">
    <citation type="submission" date="2015-08" db="EMBL/GenBank/DDBJ databases">
        <title>Draft Genome Sequence of Bacillus vietnamensis UCD-SED5.</title>
        <authorList>
            <person name="Lee R.D."/>
            <person name="Jospin G."/>
            <person name="Lang J.M."/>
            <person name="Coil D.A."/>
            <person name="Eisen J.A."/>
        </authorList>
    </citation>
    <scope>NUCLEOTIDE SEQUENCE [LARGE SCALE GENOMIC DNA]</scope>
    <source>
        <strain evidence="3 4">UCD-SED5</strain>
    </source>
</reference>
<dbReference type="OrthoDB" id="9789113at2"/>
<dbReference type="PANTHER" id="PTHR14969">
    <property type="entry name" value="SPHINGOSINE-1-PHOSPHATE PHOSPHOHYDROLASE"/>
    <property type="match status" value="1"/>
</dbReference>
<feature type="transmembrane region" description="Helical" evidence="1">
    <location>
        <begin position="134"/>
        <end position="152"/>
    </location>
</feature>
<evidence type="ECO:0000259" key="2">
    <source>
        <dbReference type="SMART" id="SM00014"/>
    </source>
</evidence>
<dbReference type="EMBL" id="LIXZ01000023">
    <property type="protein sequence ID" value="KPL57913.1"/>
    <property type="molecule type" value="Genomic_DNA"/>
</dbReference>
<gene>
    <name evidence="3" type="ORF">AM506_19515</name>
</gene>
<comment type="caution">
    <text evidence="3">The sequence shown here is derived from an EMBL/GenBank/DDBJ whole genome shotgun (WGS) entry which is preliminary data.</text>
</comment>
<feature type="transmembrane region" description="Helical" evidence="1">
    <location>
        <begin position="92"/>
        <end position="114"/>
    </location>
</feature>
<keyword evidence="1" id="KW-0472">Membrane</keyword>
<evidence type="ECO:0000313" key="3">
    <source>
        <dbReference type="EMBL" id="KPL57913.1"/>
    </source>
</evidence>
<dbReference type="Proteomes" id="UP000050398">
    <property type="component" value="Unassembled WGS sequence"/>
</dbReference>
<dbReference type="SMART" id="SM00014">
    <property type="entry name" value="acidPPc"/>
    <property type="match status" value="1"/>
</dbReference>
<protein>
    <recommendedName>
        <fullName evidence="2">Phosphatidic acid phosphatase type 2/haloperoxidase domain-containing protein</fullName>
    </recommendedName>
</protein>
<feature type="transmembrane region" description="Helical" evidence="1">
    <location>
        <begin position="190"/>
        <end position="211"/>
    </location>
</feature>
<dbReference type="PATRIC" id="fig|218284.4.peg.2453"/>
<keyword evidence="1" id="KW-0812">Transmembrane</keyword>
<dbReference type="PANTHER" id="PTHR14969:SF13">
    <property type="entry name" value="AT30094P"/>
    <property type="match status" value="1"/>
</dbReference>
<dbReference type="InterPro" id="IPR000326">
    <property type="entry name" value="PAP2/HPO"/>
</dbReference>
<feature type="transmembrane region" description="Helical" evidence="1">
    <location>
        <begin position="164"/>
        <end position="184"/>
    </location>
</feature>
<proteinExistence type="predicted"/>
<evidence type="ECO:0000313" key="4">
    <source>
        <dbReference type="Proteomes" id="UP000050398"/>
    </source>
</evidence>
<dbReference type="InterPro" id="IPR036938">
    <property type="entry name" value="PAP2/HPO_sf"/>
</dbReference>
<feature type="domain" description="Phosphatidic acid phosphatase type 2/haloperoxidase" evidence="2">
    <location>
        <begin position="93"/>
        <end position="205"/>
    </location>
</feature>
<sequence>MKKKHIEQGVFVAVSLLCLIVFTWGFVSIVEEWKENEIAQFDNGVFEIVRGTISHKLTEIMTFITFLGGIKGISIFTGCAVIILLFMKKYPLALFVSITILTGAGFNGLLKWIFKRDRPDIEALIQQGGYSFPSGHSMSSFIFYGSLAFILFRALDRKRYKWGSVILVAMLVLLIGMSRIYLGVHYPSDILGGFTAGGAWLTLCITIYMYFYKRKHWREDEDMHAKNAQET</sequence>
<organism evidence="3 4">
    <name type="scientific">Rossellomorea vietnamensis</name>
    <dbReference type="NCBI Taxonomy" id="218284"/>
    <lineage>
        <taxon>Bacteria</taxon>
        <taxon>Bacillati</taxon>
        <taxon>Bacillota</taxon>
        <taxon>Bacilli</taxon>
        <taxon>Bacillales</taxon>
        <taxon>Bacillaceae</taxon>
        <taxon>Rossellomorea</taxon>
    </lineage>
</organism>
<dbReference type="RefSeq" id="WP_060674511.1">
    <property type="nucleotide sequence ID" value="NZ_LIXZ01000023.1"/>
</dbReference>
<accession>A0A0P6WNT7</accession>
<dbReference type="Gene3D" id="1.20.144.10">
    <property type="entry name" value="Phosphatidic acid phosphatase type 2/haloperoxidase"/>
    <property type="match status" value="2"/>
</dbReference>
<keyword evidence="1" id="KW-1133">Transmembrane helix</keyword>
<dbReference type="SUPFAM" id="SSF48317">
    <property type="entry name" value="Acid phosphatase/Vanadium-dependent haloperoxidase"/>
    <property type="match status" value="1"/>
</dbReference>
<feature type="transmembrane region" description="Helical" evidence="1">
    <location>
        <begin position="60"/>
        <end position="85"/>
    </location>
</feature>